<reference evidence="4 5" key="1">
    <citation type="submission" date="2020-08" db="EMBL/GenBank/DDBJ databases">
        <title>Genomic Encyclopedia of Type Strains, Phase IV (KMG-IV): sequencing the most valuable type-strain genomes for metagenomic binning, comparative biology and taxonomic classification.</title>
        <authorList>
            <person name="Goeker M."/>
        </authorList>
    </citation>
    <scope>NUCLEOTIDE SEQUENCE [LARGE SCALE GENOMIC DNA]</scope>
    <source>
        <strain evidence="4 5">DSM 23958</strain>
    </source>
</reference>
<dbReference type="GO" id="GO:0008477">
    <property type="term" value="F:purine nucleosidase activity"/>
    <property type="evidence" value="ECO:0007669"/>
    <property type="project" value="TreeGrafter"/>
</dbReference>
<evidence type="ECO:0000313" key="5">
    <source>
        <dbReference type="Proteomes" id="UP000554837"/>
    </source>
</evidence>
<dbReference type="InterPro" id="IPR036452">
    <property type="entry name" value="Ribo_hydro-like"/>
</dbReference>
<dbReference type="InterPro" id="IPR023186">
    <property type="entry name" value="IUNH"/>
</dbReference>
<dbReference type="GO" id="GO:0005829">
    <property type="term" value="C:cytosol"/>
    <property type="evidence" value="ECO:0007669"/>
    <property type="project" value="TreeGrafter"/>
</dbReference>
<dbReference type="SUPFAM" id="SSF53590">
    <property type="entry name" value="Nucleoside hydrolase"/>
    <property type="match status" value="1"/>
</dbReference>
<sequence length="318" mass="33683">MKLWFDTDPGVDDALALALILARPEFELLGLSTVFGNVSVETTTANALRLLTLLGHPDLPVHAGAEAPLQGRPRYATEVHGNDGLGGCAALLPPAACAAQAESGVEALLQASRIHAGALHLVAVGPLTNVALALRADPELPQRLASFTVMGAAFGLHGFSGNVTVCAEANIYNDALAASEVFACHWPALRVIGLDATQRVAMPLEALEPLRQAGPAARLLWQALQPYAGYYATRDGRAALVAHDATAVAALLAPQAFHWRRGPIRVVQGGLAHGQTVQDWQRLGQGDPQWDALPHHEVAIDADDELLSQLCLRAWTTY</sequence>
<dbReference type="AlphaFoldDB" id="A0A840S4R1"/>
<accession>A0A840S4R1</accession>
<keyword evidence="1 4" id="KW-0378">Hydrolase</keyword>
<dbReference type="OrthoDB" id="9797882at2"/>
<dbReference type="Pfam" id="PF01156">
    <property type="entry name" value="IU_nuc_hydro"/>
    <property type="match status" value="1"/>
</dbReference>
<organism evidence="4 5">
    <name type="scientific">Inhella inkyongensis</name>
    <dbReference type="NCBI Taxonomy" id="392593"/>
    <lineage>
        <taxon>Bacteria</taxon>
        <taxon>Pseudomonadati</taxon>
        <taxon>Pseudomonadota</taxon>
        <taxon>Betaproteobacteria</taxon>
        <taxon>Burkholderiales</taxon>
        <taxon>Sphaerotilaceae</taxon>
        <taxon>Inhella</taxon>
    </lineage>
</organism>
<dbReference type="CDD" id="cd02650">
    <property type="entry name" value="nuc_hydro_CaPnhB"/>
    <property type="match status" value="1"/>
</dbReference>
<dbReference type="Proteomes" id="UP000554837">
    <property type="component" value="Unassembled WGS sequence"/>
</dbReference>
<feature type="domain" description="Inosine/uridine-preferring nucleoside hydrolase" evidence="3">
    <location>
        <begin position="3"/>
        <end position="305"/>
    </location>
</feature>
<evidence type="ECO:0000256" key="1">
    <source>
        <dbReference type="ARBA" id="ARBA00022801"/>
    </source>
</evidence>
<evidence type="ECO:0000256" key="2">
    <source>
        <dbReference type="ARBA" id="ARBA00023295"/>
    </source>
</evidence>
<dbReference type="EMBL" id="JACHHO010000009">
    <property type="protein sequence ID" value="MBB5206297.1"/>
    <property type="molecule type" value="Genomic_DNA"/>
</dbReference>
<dbReference type="PANTHER" id="PTHR12304">
    <property type="entry name" value="INOSINE-URIDINE PREFERRING NUCLEOSIDE HYDROLASE"/>
    <property type="match status" value="1"/>
</dbReference>
<proteinExistence type="predicted"/>
<comment type="caution">
    <text evidence="4">The sequence shown here is derived from an EMBL/GenBank/DDBJ whole genome shotgun (WGS) entry which is preliminary data.</text>
</comment>
<keyword evidence="2" id="KW-0326">Glycosidase</keyword>
<dbReference type="PANTHER" id="PTHR12304:SF4">
    <property type="entry name" value="URIDINE NUCLEOSIDASE"/>
    <property type="match status" value="1"/>
</dbReference>
<evidence type="ECO:0000313" key="4">
    <source>
        <dbReference type="EMBL" id="MBB5206297.1"/>
    </source>
</evidence>
<keyword evidence="5" id="KW-1185">Reference proteome</keyword>
<evidence type="ECO:0000259" key="3">
    <source>
        <dbReference type="Pfam" id="PF01156"/>
    </source>
</evidence>
<dbReference type="InterPro" id="IPR001910">
    <property type="entry name" value="Inosine/uridine_hydrolase_dom"/>
</dbReference>
<protein>
    <submittedName>
        <fullName evidence="4">Inosine-uridine nucleoside N-ribohydrolase</fullName>
    </submittedName>
</protein>
<dbReference type="RefSeq" id="WP_138856440.1">
    <property type="nucleotide sequence ID" value="NZ_CP040709.1"/>
</dbReference>
<dbReference type="GO" id="GO:0006152">
    <property type="term" value="P:purine nucleoside catabolic process"/>
    <property type="evidence" value="ECO:0007669"/>
    <property type="project" value="TreeGrafter"/>
</dbReference>
<dbReference type="Gene3D" id="3.90.245.10">
    <property type="entry name" value="Ribonucleoside hydrolase-like"/>
    <property type="match status" value="1"/>
</dbReference>
<gene>
    <name evidence="4" type="ORF">HNQ51_003643</name>
</gene>
<name>A0A840S4R1_9BURK</name>